<feature type="domain" description="EF-hand" evidence="3">
    <location>
        <begin position="166"/>
        <end position="201"/>
    </location>
</feature>
<evidence type="ECO:0000313" key="4">
    <source>
        <dbReference type="EMBL" id="KAK5066793.1"/>
    </source>
</evidence>
<dbReference type="Proteomes" id="UP001345691">
    <property type="component" value="Unassembled WGS sequence"/>
</dbReference>
<dbReference type="InterPro" id="IPR011992">
    <property type="entry name" value="EF-hand-dom_pair"/>
</dbReference>
<dbReference type="EMBL" id="JAVRRF010000003">
    <property type="protein sequence ID" value="KAK5066793.1"/>
    <property type="molecule type" value="Genomic_DNA"/>
</dbReference>
<accession>A0ABR0JLF6</accession>
<evidence type="ECO:0000256" key="2">
    <source>
        <dbReference type="SAM" id="SignalP"/>
    </source>
</evidence>
<comment type="caution">
    <text evidence="4">The sequence shown here is derived from an EMBL/GenBank/DDBJ whole genome shotgun (WGS) entry which is preliminary data.</text>
</comment>
<evidence type="ECO:0000259" key="3">
    <source>
        <dbReference type="PROSITE" id="PS50222"/>
    </source>
</evidence>
<organism evidence="4 5">
    <name type="scientific">Exophiala sideris</name>
    <dbReference type="NCBI Taxonomy" id="1016849"/>
    <lineage>
        <taxon>Eukaryota</taxon>
        <taxon>Fungi</taxon>
        <taxon>Dikarya</taxon>
        <taxon>Ascomycota</taxon>
        <taxon>Pezizomycotina</taxon>
        <taxon>Eurotiomycetes</taxon>
        <taxon>Chaetothyriomycetidae</taxon>
        <taxon>Chaetothyriales</taxon>
        <taxon>Herpotrichiellaceae</taxon>
        <taxon>Exophiala</taxon>
    </lineage>
</organism>
<feature type="signal peptide" evidence="2">
    <location>
        <begin position="1"/>
        <end position="21"/>
    </location>
</feature>
<dbReference type="PROSITE" id="PS50222">
    <property type="entry name" value="EF_HAND_2"/>
    <property type="match status" value="1"/>
</dbReference>
<gene>
    <name evidence="4" type="ORF">LTR69_002140</name>
</gene>
<sequence>MARKPLLAVGTACATLSAAHALVEQGTVILAKYRWFATTLTTTLTAPSDPVNGQETWTCRASHVTTTLPPPVTTLTVPTSVTKRALDSPTTREAPERPNVSPQPTVPARFSYKAVDYPLLEERDALADKIQLFEDVSNGLQSNGTSVVSKEQYLGFFNAEADIGGEYGQNVLAKFAMHDLNGDGVLTFEETQMTCDRDGFH</sequence>
<evidence type="ECO:0000313" key="5">
    <source>
        <dbReference type="Proteomes" id="UP001345691"/>
    </source>
</evidence>
<dbReference type="InterPro" id="IPR002048">
    <property type="entry name" value="EF_hand_dom"/>
</dbReference>
<keyword evidence="5" id="KW-1185">Reference proteome</keyword>
<name>A0ABR0JLF6_9EURO</name>
<feature type="chain" id="PRO_5045397309" description="EF-hand domain-containing protein" evidence="2">
    <location>
        <begin position="22"/>
        <end position="201"/>
    </location>
</feature>
<keyword evidence="2" id="KW-0732">Signal</keyword>
<evidence type="ECO:0000256" key="1">
    <source>
        <dbReference type="SAM" id="MobiDB-lite"/>
    </source>
</evidence>
<proteinExistence type="predicted"/>
<reference evidence="4 5" key="1">
    <citation type="submission" date="2023-08" db="EMBL/GenBank/DDBJ databases">
        <title>Black Yeasts Isolated from many extreme environments.</title>
        <authorList>
            <person name="Coleine C."/>
            <person name="Stajich J.E."/>
            <person name="Selbmann L."/>
        </authorList>
    </citation>
    <scope>NUCLEOTIDE SEQUENCE [LARGE SCALE GENOMIC DNA]</scope>
    <source>
        <strain evidence="4 5">CCFEE 6328</strain>
    </source>
</reference>
<feature type="region of interest" description="Disordered" evidence="1">
    <location>
        <begin position="83"/>
        <end position="106"/>
    </location>
</feature>
<protein>
    <recommendedName>
        <fullName evidence="3">EF-hand domain-containing protein</fullName>
    </recommendedName>
</protein>
<dbReference type="SUPFAM" id="SSF47473">
    <property type="entry name" value="EF-hand"/>
    <property type="match status" value="1"/>
</dbReference>